<evidence type="ECO:0000256" key="7">
    <source>
        <dbReference type="ARBA" id="ARBA00022723"/>
    </source>
</evidence>
<comment type="catalytic activity">
    <reaction evidence="1">
        <text>S-ubiquitinyl-[E2 ubiquitin-conjugating enzyme]-L-cysteine + [acceptor protein]-L-lysine = [E2 ubiquitin-conjugating enzyme]-L-cysteine + N(6)-ubiquitinyl-[acceptor protein]-L-lysine.</text>
        <dbReference type="EC" id="2.3.2.27"/>
    </reaction>
</comment>
<proteinExistence type="predicted"/>
<evidence type="ECO:0000256" key="6">
    <source>
        <dbReference type="ARBA" id="ARBA00022692"/>
    </source>
</evidence>
<evidence type="ECO:0000256" key="11">
    <source>
        <dbReference type="ARBA" id="ARBA00022989"/>
    </source>
</evidence>
<name>A0A8J5HHP4_ZINOF</name>
<evidence type="ECO:0000256" key="13">
    <source>
        <dbReference type="PROSITE-ProRule" id="PRU00175"/>
    </source>
</evidence>
<evidence type="ECO:0000256" key="3">
    <source>
        <dbReference type="ARBA" id="ARBA00004906"/>
    </source>
</evidence>
<keyword evidence="12 15" id="KW-0472">Membrane</keyword>
<evidence type="ECO:0000313" key="17">
    <source>
        <dbReference type="EMBL" id="KAG6524712.1"/>
    </source>
</evidence>
<dbReference type="SMART" id="SM00184">
    <property type="entry name" value="RING"/>
    <property type="match status" value="1"/>
</dbReference>
<comment type="caution">
    <text evidence="17">The sequence shown here is derived from an EMBL/GenBank/DDBJ whole genome shotgun (WGS) entry which is preliminary data.</text>
</comment>
<dbReference type="GO" id="GO:0061630">
    <property type="term" value="F:ubiquitin protein ligase activity"/>
    <property type="evidence" value="ECO:0007669"/>
    <property type="project" value="UniProtKB-EC"/>
</dbReference>
<dbReference type="GO" id="GO:0016020">
    <property type="term" value="C:membrane"/>
    <property type="evidence" value="ECO:0007669"/>
    <property type="project" value="UniProtKB-SubCell"/>
</dbReference>
<evidence type="ECO:0000256" key="14">
    <source>
        <dbReference type="SAM" id="MobiDB-lite"/>
    </source>
</evidence>
<keyword evidence="6 15" id="KW-0812">Transmembrane</keyword>
<dbReference type="InterPro" id="IPR001841">
    <property type="entry name" value="Znf_RING"/>
</dbReference>
<keyword evidence="18" id="KW-1185">Reference proteome</keyword>
<dbReference type="PANTHER" id="PTHR46719:SF7">
    <property type="entry name" value="RING-H2 FINGER PROTEIN ATL71-RELATED"/>
    <property type="match status" value="1"/>
</dbReference>
<feature type="transmembrane region" description="Helical" evidence="15">
    <location>
        <begin position="27"/>
        <end position="51"/>
    </location>
</feature>
<evidence type="ECO:0000256" key="4">
    <source>
        <dbReference type="ARBA" id="ARBA00012483"/>
    </source>
</evidence>
<evidence type="ECO:0000256" key="8">
    <source>
        <dbReference type="ARBA" id="ARBA00022771"/>
    </source>
</evidence>
<keyword evidence="5" id="KW-0808">Transferase</keyword>
<evidence type="ECO:0000256" key="1">
    <source>
        <dbReference type="ARBA" id="ARBA00000900"/>
    </source>
</evidence>
<dbReference type="CDD" id="cd16461">
    <property type="entry name" value="RING-H2_EL5-like"/>
    <property type="match status" value="1"/>
</dbReference>
<dbReference type="EMBL" id="JACMSC010000004">
    <property type="protein sequence ID" value="KAG6524712.1"/>
    <property type="molecule type" value="Genomic_DNA"/>
</dbReference>
<dbReference type="Pfam" id="PF13639">
    <property type="entry name" value="zf-RING_2"/>
    <property type="match status" value="1"/>
</dbReference>
<evidence type="ECO:0000256" key="5">
    <source>
        <dbReference type="ARBA" id="ARBA00022679"/>
    </source>
</evidence>
<reference evidence="17 18" key="1">
    <citation type="submission" date="2020-08" db="EMBL/GenBank/DDBJ databases">
        <title>Plant Genome Project.</title>
        <authorList>
            <person name="Zhang R.-G."/>
        </authorList>
    </citation>
    <scope>NUCLEOTIDE SEQUENCE [LARGE SCALE GENOMIC DNA]</scope>
    <source>
        <tissue evidence="17">Rhizome</tissue>
    </source>
</reference>
<gene>
    <name evidence="17" type="ORF">ZIOFF_014650</name>
</gene>
<evidence type="ECO:0000256" key="9">
    <source>
        <dbReference type="ARBA" id="ARBA00022786"/>
    </source>
</evidence>
<comment type="subcellular location">
    <subcellularLocation>
        <location evidence="2">Membrane</location>
        <topology evidence="2">Single-pass membrane protein</topology>
    </subcellularLocation>
</comment>
<dbReference type="EC" id="2.3.2.27" evidence="4"/>
<organism evidence="17 18">
    <name type="scientific">Zingiber officinale</name>
    <name type="common">Ginger</name>
    <name type="synonym">Amomum zingiber</name>
    <dbReference type="NCBI Taxonomy" id="94328"/>
    <lineage>
        <taxon>Eukaryota</taxon>
        <taxon>Viridiplantae</taxon>
        <taxon>Streptophyta</taxon>
        <taxon>Embryophyta</taxon>
        <taxon>Tracheophyta</taxon>
        <taxon>Spermatophyta</taxon>
        <taxon>Magnoliopsida</taxon>
        <taxon>Liliopsida</taxon>
        <taxon>Zingiberales</taxon>
        <taxon>Zingiberaceae</taxon>
        <taxon>Zingiber</taxon>
    </lineage>
</organism>
<protein>
    <recommendedName>
        <fullName evidence="4">RING-type E3 ubiquitin transferase</fullName>
        <ecNumber evidence="4">2.3.2.27</ecNumber>
    </recommendedName>
</protein>
<evidence type="ECO:0000256" key="12">
    <source>
        <dbReference type="ARBA" id="ARBA00023136"/>
    </source>
</evidence>
<sequence>MSSDNAVSSDPNSYGGPAAAPERLSSLVYGLGVSAGILLLITTITFISFLCMRASAASAPSPAQRRRRRAEEEAAPPGVECSGGLDEATLGGYPKVAYAEAGKRGMPLTAASCSICLADYQAADVLRLLPDCGHMFHIDCVDMWLKAHPTCPVCRSSPVPTPLPTPLADAAPLAITRQSSSYTINVINHL</sequence>
<evidence type="ECO:0000313" key="18">
    <source>
        <dbReference type="Proteomes" id="UP000734854"/>
    </source>
</evidence>
<evidence type="ECO:0000256" key="15">
    <source>
        <dbReference type="SAM" id="Phobius"/>
    </source>
</evidence>
<keyword evidence="10" id="KW-0862">Zinc</keyword>
<dbReference type="Proteomes" id="UP000734854">
    <property type="component" value="Unassembled WGS sequence"/>
</dbReference>
<keyword evidence="8 13" id="KW-0863">Zinc-finger</keyword>
<accession>A0A8J5HHP4</accession>
<feature type="domain" description="RING-type" evidence="16">
    <location>
        <begin position="113"/>
        <end position="155"/>
    </location>
</feature>
<dbReference type="OrthoDB" id="8062037at2759"/>
<dbReference type="GO" id="GO:0008270">
    <property type="term" value="F:zinc ion binding"/>
    <property type="evidence" value="ECO:0007669"/>
    <property type="project" value="UniProtKB-KW"/>
</dbReference>
<comment type="pathway">
    <text evidence="3">Protein modification; protein ubiquitination.</text>
</comment>
<dbReference type="FunFam" id="3.30.40.10:FF:000187">
    <property type="entry name" value="E3 ubiquitin-protein ligase ATL6"/>
    <property type="match status" value="1"/>
</dbReference>
<evidence type="ECO:0000256" key="2">
    <source>
        <dbReference type="ARBA" id="ARBA00004167"/>
    </source>
</evidence>
<dbReference type="AlphaFoldDB" id="A0A8J5HHP4"/>
<evidence type="ECO:0000259" key="16">
    <source>
        <dbReference type="PROSITE" id="PS50089"/>
    </source>
</evidence>
<dbReference type="PROSITE" id="PS50089">
    <property type="entry name" value="ZF_RING_2"/>
    <property type="match status" value="1"/>
</dbReference>
<keyword evidence="11 15" id="KW-1133">Transmembrane helix</keyword>
<dbReference type="PANTHER" id="PTHR46719">
    <property type="entry name" value="TRANSCRIPTION FACTOR C2H2 FAMILY-RELATED"/>
    <property type="match status" value="1"/>
</dbReference>
<feature type="region of interest" description="Disordered" evidence="14">
    <location>
        <begin position="61"/>
        <end position="83"/>
    </location>
</feature>
<evidence type="ECO:0000256" key="10">
    <source>
        <dbReference type="ARBA" id="ARBA00022833"/>
    </source>
</evidence>
<keyword evidence="9" id="KW-0833">Ubl conjugation pathway</keyword>
<dbReference type="InterPro" id="IPR045899">
    <property type="entry name" value="ATL71-like"/>
</dbReference>
<keyword evidence="7" id="KW-0479">Metal-binding</keyword>